<evidence type="ECO:0000256" key="1">
    <source>
        <dbReference type="ARBA" id="ARBA00006499"/>
    </source>
</evidence>
<dbReference type="SUPFAM" id="SSF53474">
    <property type="entry name" value="alpha/beta-Hydrolases"/>
    <property type="match status" value="1"/>
</dbReference>
<dbReference type="InterPro" id="IPR050565">
    <property type="entry name" value="LYPA1-2/EST-like"/>
</dbReference>
<evidence type="ECO:0000256" key="10">
    <source>
        <dbReference type="SAM" id="MobiDB-lite"/>
    </source>
</evidence>
<dbReference type="OrthoDB" id="2418081at2759"/>
<comment type="catalytic activity">
    <reaction evidence="9">
        <text>S-hexadecanoyl-L-cysteinyl-[protein] + H2O = L-cysteinyl-[protein] + hexadecanoate + H(+)</text>
        <dbReference type="Rhea" id="RHEA:19233"/>
        <dbReference type="Rhea" id="RHEA-COMP:10131"/>
        <dbReference type="Rhea" id="RHEA-COMP:11032"/>
        <dbReference type="ChEBI" id="CHEBI:7896"/>
        <dbReference type="ChEBI" id="CHEBI:15377"/>
        <dbReference type="ChEBI" id="CHEBI:15378"/>
        <dbReference type="ChEBI" id="CHEBI:29950"/>
        <dbReference type="ChEBI" id="CHEBI:74151"/>
        <dbReference type="EC" id="3.1.2.22"/>
    </reaction>
</comment>
<name>A0A135S2R0_9PEZI</name>
<feature type="compositionally biased region" description="Low complexity" evidence="10">
    <location>
        <begin position="171"/>
        <end position="184"/>
    </location>
</feature>
<dbReference type="InterPro" id="IPR003140">
    <property type="entry name" value="PLipase/COase/thioEstase"/>
</dbReference>
<dbReference type="Proteomes" id="UP000070328">
    <property type="component" value="Unassembled WGS sequence"/>
</dbReference>
<evidence type="ECO:0000256" key="9">
    <source>
        <dbReference type="ARBA" id="ARBA00047337"/>
    </source>
</evidence>
<feature type="domain" description="Phospholipase/carboxylesterase/thioesterase" evidence="12">
    <location>
        <begin position="206"/>
        <end position="344"/>
    </location>
</feature>
<keyword evidence="6" id="KW-0443">Lipid metabolism</keyword>
<organism evidence="13 14">
    <name type="scientific">Colletotrichum simmondsii</name>
    <dbReference type="NCBI Taxonomy" id="703756"/>
    <lineage>
        <taxon>Eukaryota</taxon>
        <taxon>Fungi</taxon>
        <taxon>Dikarya</taxon>
        <taxon>Ascomycota</taxon>
        <taxon>Pezizomycotina</taxon>
        <taxon>Sordariomycetes</taxon>
        <taxon>Hypocreomycetidae</taxon>
        <taxon>Glomerellales</taxon>
        <taxon>Glomerellaceae</taxon>
        <taxon>Colletotrichum</taxon>
        <taxon>Colletotrichum acutatum species complex</taxon>
    </lineage>
</organism>
<evidence type="ECO:0000256" key="7">
    <source>
        <dbReference type="ARBA" id="ARBA00029392"/>
    </source>
</evidence>
<evidence type="ECO:0000256" key="6">
    <source>
        <dbReference type="ARBA" id="ARBA00022832"/>
    </source>
</evidence>
<dbReference type="InterPro" id="IPR029058">
    <property type="entry name" value="AB_hydrolase_fold"/>
</dbReference>
<gene>
    <name evidence="13" type="ORF">CSIM01_00761</name>
</gene>
<dbReference type="GO" id="GO:0008474">
    <property type="term" value="F:palmitoyl-(protein) hydrolase activity"/>
    <property type="evidence" value="ECO:0007669"/>
    <property type="project" value="UniProtKB-EC"/>
</dbReference>
<evidence type="ECO:0000256" key="4">
    <source>
        <dbReference type="ARBA" id="ARBA00022487"/>
    </source>
</evidence>
<keyword evidence="14" id="KW-1185">Reference proteome</keyword>
<dbReference type="PANTHER" id="PTHR10655:SF17">
    <property type="entry name" value="LYSOPHOSPHOLIPASE-LIKE PROTEIN 1"/>
    <property type="match status" value="1"/>
</dbReference>
<feature type="signal peptide" evidence="11">
    <location>
        <begin position="1"/>
        <end position="22"/>
    </location>
</feature>
<evidence type="ECO:0000256" key="8">
    <source>
        <dbReference type="ARBA" id="ARBA00031195"/>
    </source>
</evidence>
<dbReference type="GO" id="GO:0006631">
    <property type="term" value="P:fatty acid metabolic process"/>
    <property type="evidence" value="ECO:0007669"/>
    <property type="project" value="UniProtKB-KW"/>
</dbReference>
<dbReference type="GO" id="GO:0052689">
    <property type="term" value="F:carboxylic ester hydrolase activity"/>
    <property type="evidence" value="ECO:0007669"/>
    <property type="project" value="UniProtKB-KW"/>
</dbReference>
<dbReference type="EMBL" id="JFBX01000728">
    <property type="protein sequence ID" value="KXH30047.1"/>
    <property type="molecule type" value="Genomic_DNA"/>
</dbReference>
<evidence type="ECO:0000256" key="11">
    <source>
        <dbReference type="SAM" id="SignalP"/>
    </source>
</evidence>
<keyword evidence="4" id="KW-0719">Serine esterase</keyword>
<evidence type="ECO:0000256" key="5">
    <source>
        <dbReference type="ARBA" id="ARBA00022801"/>
    </source>
</evidence>
<sequence>MLVSRVTATTILFTLLAPFTAATPQQEQQQQQQQQKHLEQQDPLFEAEELHPLPPHHPSLAGIAEAPGPDFLSPPTTYEAMSSSVARTAPLVFPAAGKHTATVIFAHGLGDTGHGWASAVENWRRRQRLDEVKFVLPHAPQIPITCNWGMRMPGWFDIVSRATIFDRHRQQQAQASSSSSPSSPKLTTTPHPQKVLDGTVEALRESEDERGILASSEYFQQLVQAEVDAGIPAERVVLGGFSQGGAMAIFSGLTGKHRIGGIVGLSCWLLLSNKFAGLVPAEKANQETPVWLGHGDADPLVRPELGALSMDALKGLGYKVSRTLYPGMGHAACPEELDDVEAFLLERLPPTQK</sequence>
<accession>A0A135S2R0</accession>
<dbReference type="AlphaFoldDB" id="A0A135S2R0"/>
<comment type="function">
    <text evidence="7">Hydrolyzes fatty acids from S-acylated cysteine residues in proteins with a strong preference for palmitoylated G-alpha proteins over other acyl substrates. Mediates the deacylation of G-alpha proteins such as GPA1 in vivo, but has weak or no activity toward palmitoylated Ras proteins. Has weak lysophospholipase activity in vitro; however such activity may not exist in vivo.</text>
</comment>
<proteinExistence type="inferred from homology"/>
<dbReference type="GO" id="GO:0005737">
    <property type="term" value="C:cytoplasm"/>
    <property type="evidence" value="ECO:0007669"/>
    <property type="project" value="TreeGrafter"/>
</dbReference>
<dbReference type="Gene3D" id="3.40.50.1820">
    <property type="entry name" value="alpha/beta hydrolase"/>
    <property type="match status" value="1"/>
</dbReference>
<reference evidence="13 14" key="1">
    <citation type="submission" date="2014-02" db="EMBL/GenBank/DDBJ databases">
        <title>The genome sequence of Colletotrichum simmondsii CBS122122.</title>
        <authorList>
            <person name="Baroncelli R."/>
            <person name="Thon M.R."/>
        </authorList>
    </citation>
    <scope>NUCLEOTIDE SEQUENCE [LARGE SCALE GENOMIC DNA]</scope>
    <source>
        <strain evidence="13 14">CBS122122</strain>
    </source>
</reference>
<keyword evidence="6" id="KW-0276">Fatty acid metabolism</keyword>
<dbReference type="Pfam" id="PF02230">
    <property type="entry name" value="Abhydrolase_2"/>
    <property type="match status" value="2"/>
</dbReference>
<comment type="similarity">
    <text evidence="1">Belongs to the AB hydrolase superfamily. AB hydrolase 2 family.</text>
</comment>
<evidence type="ECO:0000256" key="3">
    <source>
        <dbReference type="ARBA" id="ARBA00014923"/>
    </source>
</evidence>
<keyword evidence="5" id="KW-0378">Hydrolase</keyword>
<dbReference type="EC" id="3.1.2.22" evidence="2"/>
<feature type="domain" description="Phospholipase/carboxylesterase/thioesterase" evidence="12">
    <location>
        <begin position="92"/>
        <end position="173"/>
    </location>
</feature>
<evidence type="ECO:0000256" key="2">
    <source>
        <dbReference type="ARBA" id="ARBA00012423"/>
    </source>
</evidence>
<keyword evidence="11" id="KW-0732">Signal</keyword>
<comment type="caution">
    <text evidence="13">The sequence shown here is derived from an EMBL/GenBank/DDBJ whole genome shotgun (WGS) entry which is preliminary data.</text>
</comment>
<dbReference type="PANTHER" id="PTHR10655">
    <property type="entry name" value="LYSOPHOSPHOLIPASE-RELATED"/>
    <property type="match status" value="1"/>
</dbReference>
<evidence type="ECO:0000313" key="13">
    <source>
        <dbReference type="EMBL" id="KXH30047.1"/>
    </source>
</evidence>
<evidence type="ECO:0000313" key="14">
    <source>
        <dbReference type="Proteomes" id="UP000070328"/>
    </source>
</evidence>
<evidence type="ECO:0000259" key="12">
    <source>
        <dbReference type="Pfam" id="PF02230"/>
    </source>
</evidence>
<protein>
    <recommendedName>
        <fullName evidence="3">Acyl-protein thioesterase 1</fullName>
        <ecNumber evidence="2">3.1.2.22</ecNumber>
    </recommendedName>
    <alternativeName>
        <fullName evidence="8">Palmitoyl-protein hydrolase</fullName>
    </alternativeName>
</protein>
<feature type="region of interest" description="Disordered" evidence="10">
    <location>
        <begin position="169"/>
        <end position="193"/>
    </location>
</feature>
<feature type="chain" id="PRO_5007801605" description="Acyl-protein thioesterase 1" evidence="11">
    <location>
        <begin position="23"/>
        <end position="353"/>
    </location>
</feature>